<proteinExistence type="predicted"/>
<evidence type="ECO:0000259" key="7">
    <source>
        <dbReference type="PROSITE" id="PS50158"/>
    </source>
</evidence>
<feature type="domain" description="CCHC-type" evidence="7">
    <location>
        <begin position="303"/>
        <end position="318"/>
    </location>
</feature>
<dbReference type="Proteomes" id="UP000281468">
    <property type="component" value="Unassembled WGS sequence"/>
</dbReference>
<dbReference type="AlphaFoldDB" id="A0A3M7H8C8"/>
<feature type="domain" description="CCHC-type" evidence="7">
    <location>
        <begin position="352"/>
        <end position="367"/>
    </location>
</feature>
<evidence type="ECO:0000313" key="9">
    <source>
        <dbReference type="Proteomes" id="UP000281468"/>
    </source>
</evidence>
<feature type="domain" description="CCHC-type" evidence="7">
    <location>
        <begin position="328"/>
        <end position="343"/>
    </location>
</feature>
<feature type="domain" description="CCHC-type" evidence="7">
    <location>
        <begin position="373"/>
        <end position="388"/>
    </location>
</feature>
<protein>
    <recommendedName>
        <fullName evidence="7">CCHC-type domain-containing protein</fullName>
    </recommendedName>
</protein>
<feature type="domain" description="CCHC-type" evidence="7">
    <location>
        <begin position="103"/>
        <end position="118"/>
    </location>
</feature>
<keyword evidence="2" id="KW-0677">Repeat</keyword>
<dbReference type="GO" id="GO:0008270">
    <property type="term" value="F:zinc ion binding"/>
    <property type="evidence" value="ECO:0007669"/>
    <property type="project" value="UniProtKB-KW"/>
</dbReference>
<feature type="domain" description="CCHC-type" evidence="7">
    <location>
        <begin position="394"/>
        <end position="409"/>
    </location>
</feature>
<evidence type="ECO:0000256" key="5">
    <source>
        <dbReference type="PROSITE-ProRule" id="PRU00047"/>
    </source>
</evidence>
<dbReference type="SMART" id="SM00343">
    <property type="entry name" value="ZnF_C2HC"/>
    <property type="match status" value="12"/>
</dbReference>
<evidence type="ECO:0000256" key="3">
    <source>
        <dbReference type="ARBA" id="ARBA00022771"/>
    </source>
</evidence>
<dbReference type="EMBL" id="QWIQ01000077">
    <property type="protein sequence ID" value="RMZ09640.1"/>
    <property type="molecule type" value="Genomic_DNA"/>
</dbReference>
<comment type="caution">
    <text evidence="8">The sequence shown here is derived from an EMBL/GenBank/DDBJ whole genome shotgun (WGS) entry which is preliminary data.</text>
</comment>
<evidence type="ECO:0000256" key="2">
    <source>
        <dbReference type="ARBA" id="ARBA00022737"/>
    </source>
</evidence>
<dbReference type="SUPFAM" id="SSF57756">
    <property type="entry name" value="Retrovirus zinc finger-like domains"/>
    <property type="match status" value="6"/>
</dbReference>
<dbReference type="VEuPathDB" id="FungiDB:BTJ68_10309"/>
<dbReference type="InterPro" id="IPR036875">
    <property type="entry name" value="Znf_CCHC_sf"/>
</dbReference>
<dbReference type="PROSITE" id="PS50158">
    <property type="entry name" value="ZF_CCHC"/>
    <property type="match status" value="10"/>
</dbReference>
<accession>A0A3M7H8C8</accession>
<dbReference type="InterPro" id="IPR001878">
    <property type="entry name" value="Znf_CCHC"/>
</dbReference>
<feature type="compositionally biased region" description="Polar residues" evidence="6">
    <location>
        <begin position="487"/>
        <end position="496"/>
    </location>
</feature>
<reference evidence="8 9" key="1">
    <citation type="journal article" date="2018" name="BMC Genomics">
        <title>Genomic evidence for intraspecific hybridization in a clonal and extremely halotolerant yeast.</title>
        <authorList>
            <person name="Gostincar C."/>
            <person name="Stajich J.E."/>
            <person name="Zupancic J."/>
            <person name="Zalar P."/>
            <person name="Gunde-Cimerman N."/>
        </authorList>
    </citation>
    <scope>NUCLEOTIDE SEQUENCE [LARGE SCALE GENOMIC DNA]</scope>
    <source>
        <strain evidence="8 9">EXF-171</strain>
    </source>
</reference>
<feature type="domain" description="CCHC-type" evidence="7">
    <location>
        <begin position="77"/>
        <end position="92"/>
    </location>
</feature>
<feature type="domain" description="CCHC-type" evidence="7">
    <location>
        <begin position="418"/>
        <end position="433"/>
    </location>
</feature>
<dbReference type="PANTHER" id="PTHR47103">
    <property type="entry name" value="DNA-BINDING PROTEIN"/>
    <property type="match status" value="1"/>
</dbReference>
<feature type="region of interest" description="Disordered" evidence="6">
    <location>
        <begin position="460"/>
        <end position="519"/>
    </location>
</feature>
<feature type="domain" description="CCHC-type" evidence="7">
    <location>
        <begin position="274"/>
        <end position="290"/>
    </location>
</feature>
<sequence>MASGWDDVRAPLSNAWQADDSAAAAETSFSGDFSPENVSKHANGDFGAGAADGGCRICHEEGHFARDCPDKKSSGECYNCGEVGHSKAECQNPRVEREFTGECNFCGQPGHRRVDCPNKPAETCKICRQEGHIAANCTANRMFAEFQNLGIQDMSPEDAWKMLKEADKDKDVIDIKKAILSYVKAWPEVTFEELENVFRESEMNTHLIAKEQEVSDTHTIVNLAGKQDQKFVVSIQFSEKPRRAAFAAGWPPSKEENLVRLSQAGWPMDRMVPKCVNCNELGHIMKNCPEEKREREQKDAITCANCNNEGHRARDCPEPRKTSRGKGCRNCGQEGHISKECPEPPNLDNVECKNCSKMGHFSRDCPEREPEICRNCQKEGHRAKDCTEERVIICRNCDGQGHTARECPEPKNMAKVQCRNCDEYGHQSRECPKPTDWSRVECTNCHEKGHSYKRCTKPAAEAEGDGGWENGAGTGGASADKGGADWQDNSTADTSANGGGDSWGGSAAAAAAAAADGGW</sequence>
<dbReference type="GO" id="GO:0003676">
    <property type="term" value="F:nucleic acid binding"/>
    <property type="evidence" value="ECO:0007669"/>
    <property type="project" value="InterPro"/>
</dbReference>
<keyword evidence="1" id="KW-0479">Metal-binding</keyword>
<evidence type="ECO:0000256" key="6">
    <source>
        <dbReference type="SAM" id="MobiDB-lite"/>
    </source>
</evidence>
<gene>
    <name evidence="8" type="ORF">D0862_03544</name>
</gene>
<evidence type="ECO:0000256" key="1">
    <source>
        <dbReference type="ARBA" id="ARBA00022723"/>
    </source>
</evidence>
<dbReference type="Pfam" id="PF00098">
    <property type="entry name" value="zf-CCHC"/>
    <property type="match status" value="11"/>
</dbReference>
<evidence type="ECO:0000313" key="8">
    <source>
        <dbReference type="EMBL" id="RMZ09640.1"/>
    </source>
</evidence>
<dbReference type="Gene3D" id="4.10.60.10">
    <property type="entry name" value="Zinc finger, CCHC-type"/>
    <property type="match status" value="8"/>
</dbReference>
<evidence type="ECO:0000256" key="4">
    <source>
        <dbReference type="ARBA" id="ARBA00022833"/>
    </source>
</evidence>
<organism evidence="8 9">
    <name type="scientific">Hortaea werneckii</name>
    <name type="common">Black yeast</name>
    <name type="synonym">Cladosporium werneckii</name>
    <dbReference type="NCBI Taxonomy" id="91943"/>
    <lineage>
        <taxon>Eukaryota</taxon>
        <taxon>Fungi</taxon>
        <taxon>Dikarya</taxon>
        <taxon>Ascomycota</taxon>
        <taxon>Pezizomycotina</taxon>
        <taxon>Dothideomycetes</taxon>
        <taxon>Dothideomycetidae</taxon>
        <taxon>Mycosphaerellales</taxon>
        <taxon>Teratosphaeriaceae</taxon>
        <taxon>Hortaea</taxon>
    </lineage>
</organism>
<feature type="domain" description="CCHC-type" evidence="7">
    <location>
        <begin position="55"/>
        <end position="70"/>
    </location>
</feature>
<feature type="compositionally biased region" description="Low complexity" evidence="6">
    <location>
        <begin position="504"/>
        <end position="519"/>
    </location>
</feature>
<keyword evidence="3 5" id="KW-0863">Zinc-finger</keyword>
<dbReference type="PANTHER" id="PTHR47103:SF8">
    <property type="entry name" value="DNA-BINDING PROTEIN"/>
    <property type="match status" value="1"/>
</dbReference>
<keyword evidence="4" id="KW-0862">Zinc</keyword>
<name>A0A3M7H8C8_HORWE</name>
<feature type="compositionally biased region" description="Gly residues" evidence="6">
    <location>
        <begin position="465"/>
        <end position="476"/>
    </location>
</feature>